<feature type="domain" description="NADP-dependent oxidoreductase" evidence="1">
    <location>
        <begin position="2"/>
        <end position="209"/>
    </location>
</feature>
<sequence length="283" mass="29936">MDADASERAYRQAIACGITHVDFHPGIERDGVARVLADTDASKLFLTTKIRKPPVGATPADAAKMVRVQLEEDLSRLGVPRVDMLMLRDSPAPEVMQAQWAEVERAKASGLTRSVGVVNYCERSLGCILQTAKEAPAINYYMLHVGMGADAGGLRTYCDSRGIKTFAYGALGEPAPSAELLSSEELRKIGAEHGGRSAEEVALRWVLQSGAACSVRPTTSFGLGFSVCDAGAACAAGLRARSAAFGWSLTAAEMRQLSQMTSPAGNPTLFSSTGCPNSFFAAK</sequence>
<evidence type="ECO:0000313" key="2">
    <source>
        <dbReference type="EMBL" id="CAD8540529.1"/>
    </source>
</evidence>
<dbReference type="InterPro" id="IPR036812">
    <property type="entry name" value="NAD(P)_OxRdtase_dom_sf"/>
</dbReference>
<accession>A0A7S0J460</accession>
<protein>
    <recommendedName>
        <fullName evidence="1">NADP-dependent oxidoreductase domain-containing protein</fullName>
    </recommendedName>
</protein>
<dbReference type="InterPro" id="IPR023210">
    <property type="entry name" value="NADP_OxRdtase_dom"/>
</dbReference>
<dbReference type="EMBL" id="HBER01031435">
    <property type="protein sequence ID" value="CAD8540529.1"/>
    <property type="molecule type" value="Transcribed_RNA"/>
</dbReference>
<dbReference type="AlphaFoldDB" id="A0A7S0J460"/>
<proteinExistence type="predicted"/>
<reference evidence="2" key="1">
    <citation type="submission" date="2021-01" db="EMBL/GenBank/DDBJ databases">
        <authorList>
            <person name="Corre E."/>
            <person name="Pelletier E."/>
            <person name="Niang G."/>
            <person name="Scheremetjew M."/>
            <person name="Finn R."/>
            <person name="Kale V."/>
            <person name="Holt S."/>
            <person name="Cochrane G."/>
            <person name="Meng A."/>
            <person name="Brown T."/>
            <person name="Cohen L."/>
        </authorList>
    </citation>
    <scope>NUCLEOTIDE SEQUENCE</scope>
    <source>
        <strain evidence="2">RCC1130</strain>
    </source>
</reference>
<gene>
    <name evidence="2" type="ORF">CLEP1334_LOCUS15812</name>
</gene>
<dbReference type="PRINTS" id="PR00069">
    <property type="entry name" value="ALDKETRDTASE"/>
</dbReference>
<dbReference type="Pfam" id="PF00248">
    <property type="entry name" value="Aldo_ket_red"/>
    <property type="match status" value="1"/>
</dbReference>
<dbReference type="SUPFAM" id="SSF51430">
    <property type="entry name" value="NAD(P)-linked oxidoreductase"/>
    <property type="match status" value="1"/>
</dbReference>
<dbReference type="GO" id="GO:0016491">
    <property type="term" value="F:oxidoreductase activity"/>
    <property type="evidence" value="ECO:0007669"/>
    <property type="project" value="InterPro"/>
</dbReference>
<organism evidence="2">
    <name type="scientific">Calcidiscus leptoporus</name>
    <dbReference type="NCBI Taxonomy" id="127549"/>
    <lineage>
        <taxon>Eukaryota</taxon>
        <taxon>Haptista</taxon>
        <taxon>Haptophyta</taxon>
        <taxon>Prymnesiophyceae</taxon>
        <taxon>Coccolithales</taxon>
        <taxon>Calcidiscaceae</taxon>
        <taxon>Calcidiscus</taxon>
    </lineage>
</organism>
<name>A0A7S0J460_9EUKA</name>
<dbReference type="InterPro" id="IPR020471">
    <property type="entry name" value="AKR"/>
</dbReference>
<evidence type="ECO:0000259" key="1">
    <source>
        <dbReference type="Pfam" id="PF00248"/>
    </source>
</evidence>
<dbReference type="Gene3D" id="3.20.20.100">
    <property type="entry name" value="NADP-dependent oxidoreductase domain"/>
    <property type="match status" value="1"/>
</dbReference>
<dbReference type="PANTHER" id="PTHR11732">
    <property type="entry name" value="ALDO/KETO REDUCTASE"/>
    <property type="match status" value="1"/>
</dbReference>